<dbReference type="InterPro" id="IPR000755">
    <property type="entry name" value="A_A_dipeptidase"/>
</dbReference>
<evidence type="ECO:0000256" key="4">
    <source>
        <dbReference type="ARBA" id="ARBA00022801"/>
    </source>
</evidence>
<dbReference type="InterPro" id="IPR009045">
    <property type="entry name" value="Zn_M74/Hedgehog-like"/>
</dbReference>
<dbReference type="GO" id="GO:0160237">
    <property type="term" value="F:D-Ala-D-Ala dipeptidase activity"/>
    <property type="evidence" value="ECO:0007669"/>
    <property type="project" value="UniProtKB-EC"/>
</dbReference>
<dbReference type="GO" id="GO:0071555">
    <property type="term" value="P:cell wall organization"/>
    <property type="evidence" value="ECO:0007669"/>
    <property type="project" value="UniProtKB-KW"/>
</dbReference>
<evidence type="ECO:0000256" key="1">
    <source>
        <dbReference type="ARBA" id="ARBA00001362"/>
    </source>
</evidence>
<evidence type="ECO:0000256" key="7">
    <source>
        <dbReference type="ARBA" id="ARBA00023049"/>
    </source>
</evidence>
<dbReference type="GO" id="GO:0008237">
    <property type="term" value="F:metallopeptidase activity"/>
    <property type="evidence" value="ECO:0007669"/>
    <property type="project" value="UniProtKB-KW"/>
</dbReference>
<evidence type="ECO:0000256" key="3">
    <source>
        <dbReference type="ARBA" id="ARBA00022723"/>
    </source>
</evidence>
<evidence type="ECO:0000256" key="8">
    <source>
        <dbReference type="ARBA" id="ARBA00023316"/>
    </source>
</evidence>
<dbReference type="AlphaFoldDB" id="A0A6N7W1D9"/>
<keyword evidence="5" id="KW-0862">Zinc</keyword>
<gene>
    <name evidence="9" type="ORF">FX155_06860</name>
</gene>
<evidence type="ECO:0000256" key="2">
    <source>
        <dbReference type="ARBA" id="ARBA00022670"/>
    </source>
</evidence>
<reference evidence="9 10" key="1">
    <citation type="submission" date="2019-08" db="EMBL/GenBank/DDBJ databases">
        <title>In-depth cultivation of the pig gut microbiome towards novel bacterial diversity and tailored functional studies.</title>
        <authorList>
            <person name="Wylensek D."/>
            <person name="Hitch T.C.A."/>
            <person name="Clavel T."/>
        </authorList>
    </citation>
    <scope>NUCLEOTIDE SEQUENCE [LARGE SCALE GENOMIC DNA]</scope>
    <source>
        <strain evidence="9 10">WCA-389-WT-5B</strain>
    </source>
</reference>
<dbReference type="Pfam" id="PF01427">
    <property type="entry name" value="Peptidase_M15"/>
    <property type="match status" value="1"/>
</dbReference>
<comment type="catalytic activity">
    <reaction evidence="1">
        <text>D-alanyl-D-alanine + H2O = 2 D-alanine</text>
        <dbReference type="Rhea" id="RHEA:20661"/>
        <dbReference type="ChEBI" id="CHEBI:15377"/>
        <dbReference type="ChEBI" id="CHEBI:57416"/>
        <dbReference type="ChEBI" id="CHEBI:57822"/>
        <dbReference type="EC" id="3.4.13.22"/>
    </reaction>
</comment>
<dbReference type="SUPFAM" id="SSF55166">
    <property type="entry name" value="Hedgehog/DD-peptidase"/>
    <property type="match status" value="1"/>
</dbReference>
<dbReference type="EMBL" id="VULN01000008">
    <property type="protein sequence ID" value="MSS82313.1"/>
    <property type="molecule type" value="Genomic_DNA"/>
</dbReference>
<dbReference type="GO" id="GO:0046872">
    <property type="term" value="F:metal ion binding"/>
    <property type="evidence" value="ECO:0007669"/>
    <property type="project" value="UniProtKB-KW"/>
</dbReference>
<accession>A0A6N7W1D9</accession>
<keyword evidence="4" id="KW-0378">Hydrolase</keyword>
<name>A0A6N7W1D9_ACIFE</name>
<keyword evidence="8" id="KW-0961">Cell wall biogenesis/degradation</keyword>
<dbReference type="PANTHER" id="PTHR43126">
    <property type="entry name" value="D-ALANYL-D-ALANINE DIPEPTIDASE"/>
    <property type="match status" value="1"/>
</dbReference>
<organism evidence="9 10">
    <name type="scientific">Acidaminococcus fermentans</name>
    <dbReference type="NCBI Taxonomy" id="905"/>
    <lineage>
        <taxon>Bacteria</taxon>
        <taxon>Bacillati</taxon>
        <taxon>Bacillota</taxon>
        <taxon>Negativicutes</taxon>
        <taxon>Acidaminococcales</taxon>
        <taxon>Acidaminococcaceae</taxon>
        <taxon>Acidaminococcus</taxon>
    </lineage>
</organism>
<evidence type="ECO:0000256" key="5">
    <source>
        <dbReference type="ARBA" id="ARBA00022833"/>
    </source>
</evidence>
<keyword evidence="2" id="KW-0645">Protease</keyword>
<protein>
    <submittedName>
        <fullName evidence="9">M15 family metallopeptidase</fullName>
    </submittedName>
</protein>
<evidence type="ECO:0000313" key="9">
    <source>
        <dbReference type="EMBL" id="MSS82313.1"/>
    </source>
</evidence>
<keyword evidence="6" id="KW-0224">Dipeptidase</keyword>
<dbReference type="GO" id="GO:0006508">
    <property type="term" value="P:proteolysis"/>
    <property type="evidence" value="ECO:0007669"/>
    <property type="project" value="UniProtKB-KW"/>
</dbReference>
<evidence type="ECO:0000313" key="10">
    <source>
        <dbReference type="Proteomes" id="UP000441455"/>
    </source>
</evidence>
<keyword evidence="7" id="KW-0482">Metalloprotease</keyword>
<sequence>MPTGPTRRKWWKTSIPCRRTIRWNRKERTGMFKKTAILSACLCVGLALTARAAAWEPEELNREEAALVGFYQGNGEQVAVRENKGQLQLLYRFQSQDRDYTGSNVYQLVKNHYDNYDLREVGPNTDADSTVRFDRDKNGLGISLNLGQKSYTRRFTGGENGKPVRVTPPNPMEELRKEAAAAVPPSLPYDKTADLVDVAQTVPGVKLDLRYTTDNNLFGAPLVLRQNALLDRSAAQALARVQNGLRPYGYGLVVWEAYRSWQDFKLATLALGKDHADMLPKAEEGYSHNSGRSIDVSLYSLDTGEEVPMISDFDEPSPAQYAQFAGGTQKQRYLRDLLRQQMTLQGFTASDMEWWHFDYDAGSRYQVLNQ</sequence>
<proteinExistence type="predicted"/>
<dbReference type="PANTHER" id="PTHR43126:SF1">
    <property type="entry name" value="D-ALANYL-D-ALANINE DIPEPTIDASE"/>
    <property type="match status" value="1"/>
</dbReference>
<dbReference type="Gene3D" id="3.30.1380.10">
    <property type="match status" value="1"/>
</dbReference>
<dbReference type="OrthoDB" id="9801430at2"/>
<keyword evidence="3" id="KW-0479">Metal-binding</keyword>
<evidence type="ECO:0000256" key="6">
    <source>
        <dbReference type="ARBA" id="ARBA00022997"/>
    </source>
</evidence>
<dbReference type="Proteomes" id="UP000441455">
    <property type="component" value="Unassembled WGS sequence"/>
</dbReference>
<comment type="caution">
    <text evidence="9">The sequence shown here is derived from an EMBL/GenBank/DDBJ whole genome shotgun (WGS) entry which is preliminary data.</text>
</comment>